<feature type="region of interest" description="Disordered" evidence="6">
    <location>
        <begin position="205"/>
        <end position="245"/>
    </location>
</feature>
<keyword evidence="3 7" id="KW-0812">Transmembrane</keyword>
<evidence type="ECO:0000256" key="1">
    <source>
        <dbReference type="ARBA" id="ARBA00004429"/>
    </source>
</evidence>
<dbReference type="Gene3D" id="1.20.1250.20">
    <property type="entry name" value="MFS general substrate transporter like domains"/>
    <property type="match status" value="1"/>
</dbReference>
<feature type="transmembrane region" description="Helical" evidence="7">
    <location>
        <begin position="484"/>
        <end position="503"/>
    </location>
</feature>
<keyword evidence="5 7" id="KW-0472">Membrane</keyword>
<dbReference type="RefSeq" id="WP_344254516.1">
    <property type="nucleotide sequence ID" value="NZ_BAAARE010000007.1"/>
</dbReference>
<feature type="transmembrane region" description="Helical" evidence="7">
    <location>
        <begin position="395"/>
        <end position="417"/>
    </location>
</feature>
<feature type="domain" description="Major facilitator superfamily (MFS) profile" evidence="8">
    <location>
        <begin position="22"/>
        <end position="598"/>
    </location>
</feature>
<evidence type="ECO:0000313" key="9">
    <source>
        <dbReference type="EMBL" id="GAA2480750.1"/>
    </source>
</evidence>
<keyword evidence="10" id="KW-1185">Reference proteome</keyword>
<name>A0ABP5YG88_9MICO</name>
<evidence type="ECO:0000256" key="3">
    <source>
        <dbReference type="ARBA" id="ARBA00022692"/>
    </source>
</evidence>
<dbReference type="InterPro" id="IPR020846">
    <property type="entry name" value="MFS_dom"/>
</dbReference>
<feature type="transmembrane region" description="Helical" evidence="7">
    <location>
        <begin position="150"/>
        <end position="174"/>
    </location>
</feature>
<feature type="transmembrane region" description="Helical" evidence="7">
    <location>
        <begin position="250"/>
        <end position="271"/>
    </location>
</feature>
<organism evidence="9 10">
    <name type="scientific">Terrabacter carboxydivorans</name>
    <dbReference type="NCBI Taxonomy" id="619730"/>
    <lineage>
        <taxon>Bacteria</taxon>
        <taxon>Bacillati</taxon>
        <taxon>Actinomycetota</taxon>
        <taxon>Actinomycetes</taxon>
        <taxon>Micrococcales</taxon>
        <taxon>Intrasporangiaceae</taxon>
        <taxon>Terrabacter</taxon>
    </lineage>
</organism>
<feature type="transmembrane region" description="Helical" evidence="7">
    <location>
        <begin position="565"/>
        <end position="593"/>
    </location>
</feature>
<dbReference type="InterPro" id="IPR011701">
    <property type="entry name" value="MFS"/>
</dbReference>
<evidence type="ECO:0000256" key="4">
    <source>
        <dbReference type="ARBA" id="ARBA00022989"/>
    </source>
</evidence>
<keyword evidence="2" id="KW-0813">Transport</keyword>
<dbReference type="Proteomes" id="UP001500730">
    <property type="component" value="Unassembled WGS sequence"/>
</dbReference>
<evidence type="ECO:0000256" key="5">
    <source>
        <dbReference type="ARBA" id="ARBA00023136"/>
    </source>
</evidence>
<evidence type="ECO:0000256" key="2">
    <source>
        <dbReference type="ARBA" id="ARBA00022448"/>
    </source>
</evidence>
<gene>
    <name evidence="9" type="ORF">GCM10009858_17980</name>
</gene>
<dbReference type="PROSITE" id="PS50850">
    <property type="entry name" value="MFS"/>
    <property type="match status" value="1"/>
</dbReference>
<feature type="transmembrane region" description="Helical" evidence="7">
    <location>
        <begin position="429"/>
        <end position="450"/>
    </location>
</feature>
<dbReference type="Gene3D" id="1.20.1720.10">
    <property type="entry name" value="Multidrug resistance protein D"/>
    <property type="match status" value="1"/>
</dbReference>
<feature type="transmembrane region" description="Helical" evidence="7">
    <location>
        <begin position="457"/>
        <end position="478"/>
    </location>
</feature>
<feature type="transmembrane region" description="Helical" evidence="7">
    <location>
        <begin position="91"/>
        <end position="110"/>
    </location>
</feature>
<dbReference type="PANTHER" id="PTHR23501:SF191">
    <property type="entry name" value="VACUOLAR BASIC AMINO ACID TRANSPORTER 4"/>
    <property type="match status" value="1"/>
</dbReference>
<protein>
    <recommendedName>
        <fullName evidence="8">Major facilitator superfamily (MFS) profile domain-containing protein</fullName>
    </recommendedName>
</protein>
<sequence>MTSSAPPVAGPATSAGPHRLALLSAASAAVALAAADTYVVVLALTDMMAGVGIGIDALQRATPIISGFLLGYIAVLPLIGRLSDLLDRRRILLGCLLVFVVGSAVTALAVEMPVLVTGRVLQGIGGGGLVPATLALVADLWPPHRRGTPLGVVGAVQELGSVLGPVVGALVLAWSGWRAIFWLNVAAALVLYAVIHLLGTRGLPAGQPSGERSTESAEESGEAPGEAVGRAVGGPPWDPSPVAGPRRRTVTVVAAVLTTLGLALTGLALAAPDALVTDVALGAPFVPFAGTSRVLTPIGMAGLGLLLVVALLTAPRWWSVLRRADLVGAALVAVALGSLVLTFASSDPEKEVVGPLGYSLLPVGAVALLVLAWWHRRAADPLIPRGVVGARGLRALLVSLLVGAALVAVVVDVPLLARLTDSYDETGAALVLVRFLLAVPVGALVGGWSLRRLGDGAVAGVGLLLAGGGMLVMAHWTLDSVSRTLPTTVVLVLVGLGMGLALAPVNNAALADSPAHAHGVASSLVVVARMVGMVVGLALLTSIGLNRYFEAVRRLPNQLDTAALIGAGVVQVQTVFLGGAIAALVGAAVAFTLGVTGRHASGLEPEDADAPRFVAL</sequence>
<feature type="transmembrane region" description="Helical" evidence="7">
    <location>
        <begin position="116"/>
        <end position="138"/>
    </location>
</feature>
<dbReference type="EMBL" id="BAAARE010000007">
    <property type="protein sequence ID" value="GAA2480750.1"/>
    <property type="molecule type" value="Genomic_DNA"/>
</dbReference>
<feature type="transmembrane region" description="Helical" evidence="7">
    <location>
        <begin position="326"/>
        <end position="344"/>
    </location>
</feature>
<evidence type="ECO:0000256" key="6">
    <source>
        <dbReference type="SAM" id="MobiDB-lite"/>
    </source>
</evidence>
<evidence type="ECO:0000259" key="8">
    <source>
        <dbReference type="PROSITE" id="PS50850"/>
    </source>
</evidence>
<dbReference type="Pfam" id="PF07690">
    <property type="entry name" value="MFS_1"/>
    <property type="match status" value="1"/>
</dbReference>
<dbReference type="PRINTS" id="PR01036">
    <property type="entry name" value="TCRTETB"/>
</dbReference>
<dbReference type="PANTHER" id="PTHR23501">
    <property type="entry name" value="MAJOR FACILITATOR SUPERFAMILY"/>
    <property type="match status" value="1"/>
</dbReference>
<comment type="caution">
    <text evidence="9">The sequence shown here is derived from an EMBL/GenBank/DDBJ whole genome shotgun (WGS) entry which is preliminary data.</text>
</comment>
<keyword evidence="4 7" id="KW-1133">Transmembrane helix</keyword>
<feature type="transmembrane region" description="Helical" evidence="7">
    <location>
        <begin position="524"/>
        <end position="545"/>
    </location>
</feature>
<reference evidence="10" key="1">
    <citation type="journal article" date="2019" name="Int. J. Syst. Evol. Microbiol.">
        <title>The Global Catalogue of Microorganisms (GCM) 10K type strain sequencing project: providing services to taxonomists for standard genome sequencing and annotation.</title>
        <authorList>
            <consortium name="The Broad Institute Genomics Platform"/>
            <consortium name="The Broad Institute Genome Sequencing Center for Infectious Disease"/>
            <person name="Wu L."/>
            <person name="Ma J."/>
        </authorList>
    </citation>
    <scope>NUCLEOTIDE SEQUENCE [LARGE SCALE GENOMIC DNA]</scope>
    <source>
        <strain evidence="10">JCM 16259</strain>
    </source>
</reference>
<evidence type="ECO:0000256" key="7">
    <source>
        <dbReference type="SAM" id="Phobius"/>
    </source>
</evidence>
<comment type="subcellular location">
    <subcellularLocation>
        <location evidence="1">Cell inner membrane</location>
        <topology evidence="1">Multi-pass membrane protein</topology>
    </subcellularLocation>
</comment>
<feature type="transmembrane region" description="Helical" evidence="7">
    <location>
        <begin position="356"/>
        <end position="374"/>
    </location>
</feature>
<dbReference type="InterPro" id="IPR036259">
    <property type="entry name" value="MFS_trans_sf"/>
</dbReference>
<feature type="transmembrane region" description="Helical" evidence="7">
    <location>
        <begin position="294"/>
        <end position="314"/>
    </location>
</feature>
<accession>A0ABP5YG88</accession>
<feature type="transmembrane region" description="Helical" evidence="7">
    <location>
        <begin position="61"/>
        <end position="79"/>
    </location>
</feature>
<proteinExistence type="predicted"/>
<evidence type="ECO:0000313" key="10">
    <source>
        <dbReference type="Proteomes" id="UP001500730"/>
    </source>
</evidence>
<feature type="transmembrane region" description="Helical" evidence="7">
    <location>
        <begin position="180"/>
        <end position="199"/>
    </location>
</feature>
<feature type="transmembrane region" description="Helical" evidence="7">
    <location>
        <begin position="20"/>
        <end position="41"/>
    </location>
</feature>
<dbReference type="SUPFAM" id="SSF103473">
    <property type="entry name" value="MFS general substrate transporter"/>
    <property type="match status" value="2"/>
</dbReference>